<sequence>MNTTVSSDGFSGYFQIPIDPVINEKTTFTGPYGTFAYRRMPFGLMQLAPGVSTMYVRQIFLDMVEKDDESLLWTTSRVFGNSFKLLSVRPNASKV</sequence>
<evidence type="ECO:0000313" key="1">
    <source>
        <dbReference type="EMBL" id="GJS68869.1"/>
    </source>
</evidence>
<reference evidence="1" key="1">
    <citation type="journal article" date="2022" name="Int. J. Mol. Sci.">
        <title>Draft Genome of Tanacetum Coccineum: Genomic Comparison of Closely Related Tanacetum-Family Plants.</title>
        <authorList>
            <person name="Yamashiro T."/>
            <person name="Shiraishi A."/>
            <person name="Nakayama K."/>
            <person name="Satake H."/>
        </authorList>
    </citation>
    <scope>NUCLEOTIDE SEQUENCE</scope>
</reference>
<dbReference type="Proteomes" id="UP001151760">
    <property type="component" value="Unassembled WGS sequence"/>
</dbReference>
<evidence type="ECO:0000313" key="2">
    <source>
        <dbReference type="Proteomes" id="UP001151760"/>
    </source>
</evidence>
<protein>
    <submittedName>
        <fullName evidence="1">Uncharacterized protein</fullName>
    </submittedName>
</protein>
<dbReference type="InterPro" id="IPR053134">
    <property type="entry name" value="RNA-dir_DNA_polymerase"/>
</dbReference>
<dbReference type="InterPro" id="IPR043502">
    <property type="entry name" value="DNA/RNA_pol_sf"/>
</dbReference>
<dbReference type="PANTHER" id="PTHR24559:SF444">
    <property type="entry name" value="REVERSE TRANSCRIPTASE DOMAIN-CONTAINING PROTEIN"/>
    <property type="match status" value="1"/>
</dbReference>
<dbReference type="PANTHER" id="PTHR24559">
    <property type="entry name" value="TRANSPOSON TY3-I GAG-POL POLYPROTEIN"/>
    <property type="match status" value="1"/>
</dbReference>
<accession>A0ABQ4XTY7</accession>
<reference evidence="1" key="2">
    <citation type="submission" date="2022-01" db="EMBL/GenBank/DDBJ databases">
        <authorList>
            <person name="Yamashiro T."/>
            <person name="Shiraishi A."/>
            <person name="Satake H."/>
            <person name="Nakayama K."/>
        </authorList>
    </citation>
    <scope>NUCLEOTIDE SEQUENCE</scope>
</reference>
<name>A0ABQ4XTY7_9ASTR</name>
<organism evidence="1 2">
    <name type="scientific">Tanacetum coccineum</name>
    <dbReference type="NCBI Taxonomy" id="301880"/>
    <lineage>
        <taxon>Eukaryota</taxon>
        <taxon>Viridiplantae</taxon>
        <taxon>Streptophyta</taxon>
        <taxon>Embryophyta</taxon>
        <taxon>Tracheophyta</taxon>
        <taxon>Spermatophyta</taxon>
        <taxon>Magnoliopsida</taxon>
        <taxon>eudicotyledons</taxon>
        <taxon>Gunneridae</taxon>
        <taxon>Pentapetalae</taxon>
        <taxon>asterids</taxon>
        <taxon>campanulids</taxon>
        <taxon>Asterales</taxon>
        <taxon>Asteraceae</taxon>
        <taxon>Asteroideae</taxon>
        <taxon>Anthemideae</taxon>
        <taxon>Anthemidinae</taxon>
        <taxon>Tanacetum</taxon>
    </lineage>
</organism>
<dbReference type="EMBL" id="BQNB010009822">
    <property type="protein sequence ID" value="GJS68869.1"/>
    <property type="molecule type" value="Genomic_DNA"/>
</dbReference>
<gene>
    <name evidence="1" type="ORF">Tco_0683434</name>
</gene>
<comment type="caution">
    <text evidence="1">The sequence shown here is derived from an EMBL/GenBank/DDBJ whole genome shotgun (WGS) entry which is preliminary data.</text>
</comment>
<dbReference type="Gene3D" id="3.10.10.10">
    <property type="entry name" value="HIV Type 1 Reverse Transcriptase, subunit A, domain 1"/>
    <property type="match status" value="1"/>
</dbReference>
<dbReference type="SUPFAM" id="SSF56672">
    <property type="entry name" value="DNA/RNA polymerases"/>
    <property type="match status" value="1"/>
</dbReference>
<keyword evidence="2" id="KW-1185">Reference proteome</keyword>
<proteinExistence type="predicted"/>